<evidence type="ECO:0000256" key="13">
    <source>
        <dbReference type="ARBA" id="ARBA00022777"/>
    </source>
</evidence>
<dbReference type="Pfam" id="PF01202">
    <property type="entry name" value="SKI"/>
    <property type="match status" value="1"/>
</dbReference>
<dbReference type="CDD" id="cd00464">
    <property type="entry name" value="SK"/>
    <property type="match status" value="1"/>
</dbReference>
<dbReference type="GO" id="GO:0009073">
    <property type="term" value="P:aromatic amino acid family biosynthetic process"/>
    <property type="evidence" value="ECO:0007669"/>
    <property type="project" value="UniProtKB-KW"/>
</dbReference>
<dbReference type="EC" id="2.7.1.71" evidence="6"/>
<evidence type="ECO:0000256" key="18">
    <source>
        <dbReference type="ARBA" id="ARBA00048567"/>
    </source>
</evidence>
<evidence type="ECO:0000256" key="12">
    <source>
        <dbReference type="ARBA" id="ARBA00022741"/>
    </source>
</evidence>
<dbReference type="PANTHER" id="PTHR21087">
    <property type="entry name" value="SHIKIMATE KINASE"/>
    <property type="match status" value="1"/>
</dbReference>
<keyword evidence="9" id="KW-0934">Plastid</keyword>
<dbReference type="GO" id="GO:0019632">
    <property type="term" value="P:shikimate metabolic process"/>
    <property type="evidence" value="ECO:0007669"/>
    <property type="project" value="UniProtKB-ARBA"/>
</dbReference>
<dbReference type="InterPro" id="IPR031322">
    <property type="entry name" value="Shikimate/glucono_kinase"/>
</dbReference>
<evidence type="ECO:0000256" key="8">
    <source>
        <dbReference type="ARBA" id="ARBA00022605"/>
    </source>
</evidence>
<evidence type="ECO:0000256" key="14">
    <source>
        <dbReference type="ARBA" id="ARBA00022840"/>
    </source>
</evidence>
<dbReference type="PROSITE" id="PS01128">
    <property type="entry name" value="SHIKIMATE_KINASE"/>
    <property type="match status" value="1"/>
</dbReference>
<evidence type="ECO:0000256" key="5">
    <source>
        <dbReference type="ARBA" id="ARBA00006997"/>
    </source>
</evidence>
<evidence type="ECO:0000256" key="17">
    <source>
        <dbReference type="ARBA" id="ARBA00023141"/>
    </source>
</evidence>
<evidence type="ECO:0000256" key="11">
    <source>
        <dbReference type="ARBA" id="ARBA00022723"/>
    </source>
</evidence>
<dbReference type="InterPro" id="IPR023000">
    <property type="entry name" value="Shikimate_kinase_CS"/>
</dbReference>
<comment type="catalytic activity">
    <reaction evidence="18">
        <text>shikimate + ATP = 3-phosphoshikimate + ADP + H(+)</text>
        <dbReference type="Rhea" id="RHEA:13121"/>
        <dbReference type="ChEBI" id="CHEBI:15378"/>
        <dbReference type="ChEBI" id="CHEBI:30616"/>
        <dbReference type="ChEBI" id="CHEBI:36208"/>
        <dbReference type="ChEBI" id="CHEBI:145989"/>
        <dbReference type="ChEBI" id="CHEBI:456216"/>
        <dbReference type="EC" id="2.7.1.71"/>
    </reaction>
</comment>
<dbReference type="GO" id="GO:0005524">
    <property type="term" value="F:ATP binding"/>
    <property type="evidence" value="ECO:0007669"/>
    <property type="project" value="UniProtKB-KW"/>
</dbReference>
<dbReference type="GO" id="GO:0005829">
    <property type="term" value="C:cytosol"/>
    <property type="evidence" value="ECO:0007669"/>
    <property type="project" value="TreeGrafter"/>
</dbReference>
<reference evidence="19" key="1">
    <citation type="submission" date="2021-03" db="EMBL/GenBank/DDBJ databases">
        <authorList>
            <person name="Li Z."/>
            <person name="Yang C."/>
        </authorList>
    </citation>
    <scope>NUCLEOTIDE SEQUENCE</scope>
    <source>
        <strain evidence="19">Dzin_1.0</strain>
        <tissue evidence="19">Leaf</tissue>
    </source>
</reference>
<keyword evidence="12" id="KW-0547">Nucleotide-binding</keyword>
<dbReference type="Gene3D" id="3.40.50.300">
    <property type="entry name" value="P-loop containing nucleotide triphosphate hydrolases"/>
    <property type="match status" value="1"/>
</dbReference>
<organism evidence="19 20">
    <name type="scientific">Dioscorea zingiberensis</name>
    <dbReference type="NCBI Taxonomy" id="325984"/>
    <lineage>
        <taxon>Eukaryota</taxon>
        <taxon>Viridiplantae</taxon>
        <taxon>Streptophyta</taxon>
        <taxon>Embryophyta</taxon>
        <taxon>Tracheophyta</taxon>
        <taxon>Spermatophyta</taxon>
        <taxon>Magnoliopsida</taxon>
        <taxon>Liliopsida</taxon>
        <taxon>Dioscoreales</taxon>
        <taxon>Dioscoreaceae</taxon>
        <taxon>Dioscorea</taxon>
    </lineage>
</organism>
<keyword evidence="11" id="KW-0479">Metal-binding</keyword>
<keyword evidence="14" id="KW-0067">ATP-binding</keyword>
<keyword evidence="7" id="KW-0150">Chloroplast</keyword>
<dbReference type="FunFam" id="3.40.50.300:FF:000822">
    <property type="entry name" value="Shikimate kinase, chloroplastic"/>
    <property type="match status" value="1"/>
</dbReference>
<dbReference type="Proteomes" id="UP001085076">
    <property type="component" value="Miscellaneous, Linkage group lg01"/>
</dbReference>
<comment type="pathway">
    <text evidence="4">Metabolic intermediate biosynthesis; chorismate biosynthesis; chorismate from D-erythrose 4-phosphate and phosphoenolpyruvate: step 5/7.</text>
</comment>
<keyword evidence="13" id="KW-0418">Kinase</keyword>
<comment type="similarity">
    <text evidence="5">Belongs to the shikimate kinase family.</text>
</comment>
<reference evidence="19" key="2">
    <citation type="journal article" date="2022" name="Hortic Res">
        <title>The genome of Dioscorea zingiberensis sheds light on the biosynthesis, origin and evolution of the medicinally important diosgenin saponins.</title>
        <authorList>
            <person name="Li Y."/>
            <person name="Tan C."/>
            <person name="Li Z."/>
            <person name="Guo J."/>
            <person name="Li S."/>
            <person name="Chen X."/>
            <person name="Wang C."/>
            <person name="Dai X."/>
            <person name="Yang H."/>
            <person name="Song W."/>
            <person name="Hou L."/>
            <person name="Xu J."/>
            <person name="Tong Z."/>
            <person name="Xu A."/>
            <person name="Yuan X."/>
            <person name="Wang W."/>
            <person name="Yang Q."/>
            <person name="Chen L."/>
            <person name="Sun Z."/>
            <person name="Wang K."/>
            <person name="Pan B."/>
            <person name="Chen J."/>
            <person name="Bao Y."/>
            <person name="Liu F."/>
            <person name="Qi X."/>
            <person name="Gang D.R."/>
            <person name="Wen J."/>
            <person name="Li J."/>
        </authorList>
    </citation>
    <scope>NUCLEOTIDE SEQUENCE</scope>
    <source>
        <strain evidence="19">Dzin_1.0</strain>
    </source>
</reference>
<dbReference type="SUPFAM" id="SSF52540">
    <property type="entry name" value="P-loop containing nucleoside triphosphate hydrolases"/>
    <property type="match status" value="1"/>
</dbReference>
<evidence type="ECO:0000256" key="4">
    <source>
        <dbReference type="ARBA" id="ARBA00004842"/>
    </source>
</evidence>
<dbReference type="PRINTS" id="PR01100">
    <property type="entry name" value="SHIKIMTKNASE"/>
</dbReference>
<dbReference type="OrthoDB" id="197068at2759"/>
<dbReference type="GO" id="GO:0046872">
    <property type="term" value="F:metal ion binding"/>
    <property type="evidence" value="ECO:0007669"/>
    <property type="project" value="UniProtKB-KW"/>
</dbReference>
<dbReference type="InterPro" id="IPR027417">
    <property type="entry name" value="P-loop_NTPase"/>
</dbReference>
<accession>A0A9D5HTS1</accession>
<dbReference type="HAMAP" id="MF_00109">
    <property type="entry name" value="Shikimate_kinase"/>
    <property type="match status" value="1"/>
</dbReference>
<dbReference type="AlphaFoldDB" id="A0A9D5HTS1"/>
<keyword evidence="17" id="KW-0057">Aromatic amino acid biosynthesis</keyword>
<keyword evidence="15" id="KW-0460">Magnesium</keyword>
<protein>
    <recommendedName>
        <fullName evidence="6">shikimate kinase</fullName>
        <ecNumber evidence="6">2.7.1.71</ecNumber>
    </recommendedName>
</protein>
<dbReference type="GO" id="GO:0004765">
    <property type="term" value="F:shikimate kinase activity"/>
    <property type="evidence" value="ECO:0007669"/>
    <property type="project" value="UniProtKB-EC"/>
</dbReference>
<keyword evidence="10" id="KW-0808">Transferase</keyword>
<keyword evidence="8" id="KW-0028">Amino-acid biosynthesis</keyword>
<dbReference type="InterPro" id="IPR000623">
    <property type="entry name" value="Shikimate_kinase/TSH1"/>
</dbReference>
<evidence type="ECO:0000313" key="20">
    <source>
        <dbReference type="Proteomes" id="UP001085076"/>
    </source>
</evidence>
<evidence type="ECO:0000313" key="19">
    <source>
        <dbReference type="EMBL" id="KAJ0988579.1"/>
    </source>
</evidence>
<dbReference type="EMBL" id="JAGGNH010000001">
    <property type="protein sequence ID" value="KAJ0988579.1"/>
    <property type="molecule type" value="Genomic_DNA"/>
</dbReference>
<evidence type="ECO:0000256" key="6">
    <source>
        <dbReference type="ARBA" id="ARBA00012154"/>
    </source>
</evidence>
<comment type="caution">
    <text evidence="19">The sequence shown here is derived from an EMBL/GenBank/DDBJ whole genome shotgun (WGS) entry which is preliminary data.</text>
</comment>
<dbReference type="GO" id="GO:0008652">
    <property type="term" value="P:amino acid biosynthetic process"/>
    <property type="evidence" value="ECO:0007669"/>
    <property type="project" value="UniProtKB-KW"/>
</dbReference>
<sequence length="305" mass="33244">MEVSAGLSLQPCSWIGCDGPRGRPSGFLKFSKGIGEERKFQRLSLRGASEWDNKAIQLGISCCYKKHGASAVGSENVHVVADEALVIKRKSEDVAPYLNGRCIYLVGMMGSGKTTVGKILSEVLGYSFFDSDKLVEQSVGMSSVAQIFQERSEAFFRDSESEVLRDLSAMHRLVVATGGGAVIRPINWKYMKHGITVWLDVPLEALARRIAAVGTASRPLLHQESGDPFTKAFTRLTTLAEKRGDAYANADARVCLQHIASKKGHEDVCSLTPTAIAIEALLQIESFLTAVDAKAFNQRKSYLQA</sequence>
<keyword evidence="16" id="KW-0809">Transit peptide</keyword>
<comment type="subcellular location">
    <subcellularLocation>
        <location evidence="3">Plastid</location>
        <location evidence="3">Chloroplast</location>
    </subcellularLocation>
</comment>
<comment type="function">
    <text evidence="2">Catalyzes the specific phosphorylation of the 3-hydroxyl group of shikimic acid using ATP as a cosubstrate.</text>
</comment>
<dbReference type="GO" id="GO:0009507">
    <property type="term" value="C:chloroplast"/>
    <property type="evidence" value="ECO:0007669"/>
    <property type="project" value="UniProtKB-SubCell"/>
</dbReference>
<evidence type="ECO:0000256" key="15">
    <source>
        <dbReference type="ARBA" id="ARBA00022842"/>
    </source>
</evidence>
<evidence type="ECO:0000256" key="2">
    <source>
        <dbReference type="ARBA" id="ARBA00002641"/>
    </source>
</evidence>
<evidence type="ECO:0000256" key="3">
    <source>
        <dbReference type="ARBA" id="ARBA00004229"/>
    </source>
</evidence>
<name>A0A9D5HTS1_9LILI</name>
<evidence type="ECO:0000256" key="16">
    <source>
        <dbReference type="ARBA" id="ARBA00022946"/>
    </source>
</evidence>
<evidence type="ECO:0000256" key="10">
    <source>
        <dbReference type="ARBA" id="ARBA00022679"/>
    </source>
</evidence>
<comment type="cofactor">
    <cofactor evidence="1">
        <name>Mg(2+)</name>
        <dbReference type="ChEBI" id="CHEBI:18420"/>
    </cofactor>
</comment>
<gene>
    <name evidence="19" type="ORF">J5N97_006935</name>
</gene>
<proteinExistence type="inferred from homology"/>
<keyword evidence="20" id="KW-1185">Reference proteome</keyword>
<evidence type="ECO:0000256" key="9">
    <source>
        <dbReference type="ARBA" id="ARBA00022640"/>
    </source>
</evidence>
<dbReference type="PANTHER" id="PTHR21087:SF16">
    <property type="entry name" value="SHIKIMATE KINASE 1, CHLOROPLASTIC"/>
    <property type="match status" value="1"/>
</dbReference>
<evidence type="ECO:0000256" key="7">
    <source>
        <dbReference type="ARBA" id="ARBA00022528"/>
    </source>
</evidence>
<evidence type="ECO:0000256" key="1">
    <source>
        <dbReference type="ARBA" id="ARBA00001946"/>
    </source>
</evidence>